<comment type="similarity">
    <text evidence="2">Belongs to the SusD family.</text>
</comment>
<dbReference type="Gene3D" id="1.25.40.390">
    <property type="match status" value="1"/>
</dbReference>
<keyword evidence="4" id="KW-0472">Membrane</keyword>
<dbReference type="OrthoDB" id="5694214at2"/>
<protein>
    <submittedName>
        <fullName evidence="9">Putative outer membrane starch-binding protein</fullName>
    </submittedName>
</protein>
<keyword evidence="10" id="KW-1185">Reference proteome</keyword>
<dbReference type="RefSeq" id="WP_106290293.1">
    <property type="nucleotide sequence ID" value="NZ_PVTH01000001.1"/>
</dbReference>
<dbReference type="SUPFAM" id="SSF48452">
    <property type="entry name" value="TPR-like"/>
    <property type="match status" value="1"/>
</dbReference>
<keyword evidence="3 6" id="KW-0732">Signal</keyword>
<organism evidence="9 10">
    <name type="scientific">Arcticibacter pallidicorallinus</name>
    <dbReference type="NCBI Taxonomy" id="1259464"/>
    <lineage>
        <taxon>Bacteria</taxon>
        <taxon>Pseudomonadati</taxon>
        <taxon>Bacteroidota</taxon>
        <taxon>Sphingobacteriia</taxon>
        <taxon>Sphingobacteriales</taxon>
        <taxon>Sphingobacteriaceae</taxon>
        <taxon>Arcticibacter</taxon>
    </lineage>
</organism>
<dbReference type="Proteomes" id="UP000238034">
    <property type="component" value="Unassembled WGS sequence"/>
</dbReference>
<comment type="subcellular location">
    <subcellularLocation>
        <location evidence="1">Cell outer membrane</location>
    </subcellularLocation>
</comment>
<accession>A0A2T0UB04</accession>
<evidence type="ECO:0000256" key="5">
    <source>
        <dbReference type="ARBA" id="ARBA00023237"/>
    </source>
</evidence>
<evidence type="ECO:0000256" key="3">
    <source>
        <dbReference type="ARBA" id="ARBA00022729"/>
    </source>
</evidence>
<dbReference type="GO" id="GO:0009279">
    <property type="term" value="C:cell outer membrane"/>
    <property type="evidence" value="ECO:0007669"/>
    <property type="project" value="UniProtKB-SubCell"/>
</dbReference>
<feature type="domain" description="SusD-like N-terminal" evidence="8">
    <location>
        <begin position="21"/>
        <end position="217"/>
    </location>
</feature>
<evidence type="ECO:0000313" key="10">
    <source>
        <dbReference type="Proteomes" id="UP000238034"/>
    </source>
</evidence>
<reference evidence="9 10" key="1">
    <citation type="submission" date="2018-03" db="EMBL/GenBank/DDBJ databases">
        <title>Genomic Encyclopedia of Type Strains, Phase III (KMG-III): the genomes of soil and plant-associated and newly described type strains.</title>
        <authorList>
            <person name="Whitman W."/>
        </authorList>
    </citation>
    <scope>NUCLEOTIDE SEQUENCE [LARGE SCALE GENOMIC DNA]</scope>
    <source>
        <strain evidence="9 10">CGMCC 1.9313</strain>
    </source>
</reference>
<sequence>MKTLKIYSLLLLFITLAGCKDYLEEENKSNIIAEDYYKTQEGYEKLINAAYSTLRNVYAYTGTSSAYMFSAGTDMYVEGRTGDQPKSLSEYRNLNPDDPYVLSFYTNLYKSIQICNTALYFNANTAESANLPVRKGEMQFLRAYYYFLLVQTFGGVPLVTDRTTTPQSEFTRTPAEEVYAFIISEMNAALELVPETSSQYGRVTKRAIRHYLAKVHLTRGYESYGTAQDFQTAAQFADAAINSQKLTTSFEDLFYPGNERDPEILFSIQFDATSLPTATTGGNGQGNFFGPYQGGQGAVQGYPWRNYALVPTMYTFDTFTENDARFDATFMVYHYARYYDYYDKRSERANLTIRFYYKPKWDTRTAEQWKAEDPARRNTATVIPYSLAWESSQRTVADNASPTVKKFDDPKSQFSVGNGSSSRDLFLARLGETYLIAAEAYLKAGNTGLAAERVNEVRRRAAKPGRTAQMVVGAGDMNINFILDERARELVGEFHRWFDLKRTGTLIERTRTLNRDIKTNWFDQGVNPFIGPDGQAKILRPIPTAALDLNNADVTQNPGY</sequence>
<dbReference type="InterPro" id="IPR033985">
    <property type="entry name" value="SusD-like_N"/>
</dbReference>
<gene>
    <name evidence="9" type="ORF">B0I27_10186</name>
</gene>
<dbReference type="EMBL" id="PVTH01000001">
    <property type="protein sequence ID" value="PRY55121.1"/>
    <property type="molecule type" value="Genomic_DNA"/>
</dbReference>
<evidence type="ECO:0000256" key="6">
    <source>
        <dbReference type="SAM" id="SignalP"/>
    </source>
</evidence>
<evidence type="ECO:0000259" key="8">
    <source>
        <dbReference type="Pfam" id="PF14322"/>
    </source>
</evidence>
<evidence type="ECO:0000256" key="2">
    <source>
        <dbReference type="ARBA" id="ARBA00006275"/>
    </source>
</evidence>
<dbReference type="AlphaFoldDB" id="A0A2T0UB04"/>
<evidence type="ECO:0000259" key="7">
    <source>
        <dbReference type="Pfam" id="PF07980"/>
    </source>
</evidence>
<evidence type="ECO:0000256" key="1">
    <source>
        <dbReference type="ARBA" id="ARBA00004442"/>
    </source>
</evidence>
<evidence type="ECO:0000256" key="4">
    <source>
        <dbReference type="ARBA" id="ARBA00023136"/>
    </source>
</evidence>
<proteinExistence type="inferred from homology"/>
<feature type="signal peptide" evidence="6">
    <location>
        <begin position="1"/>
        <end position="19"/>
    </location>
</feature>
<comment type="caution">
    <text evidence="9">The sequence shown here is derived from an EMBL/GenBank/DDBJ whole genome shotgun (WGS) entry which is preliminary data.</text>
</comment>
<evidence type="ECO:0000313" key="9">
    <source>
        <dbReference type="EMBL" id="PRY55121.1"/>
    </source>
</evidence>
<feature type="chain" id="PRO_5015467127" evidence="6">
    <location>
        <begin position="20"/>
        <end position="560"/>
    </location>
</feature>
<dbReference type="PROSITE" id="PS51257">
    <property type="entry name" value="PROKAR_LIPOPROTEIN"/>
    <property type="match status" value="1"/>
</dbReference>
<dbReference type="InterPro" id="IPR012944">
    <property type="entry name" value="SusD_RagB_dom"/>
</dbReference>
<feature type="domain" description="RagB/SusD" evidence="7">
    <location>
        <begin position="262"/>
        <end position="560"/>
    </location>
</feature>
<keyword evidence="5" id="KW-0998">Cell outer membrane</keyword>
<dbReference type="Pfam" id="PF14322">
    <property type="entry name" value="SusD-like_3"/>
    <property type="match status" value="1"/>
</dbReference>
<dbReference type="Pfam" id="PF07980">
    <property type="entry name" value="SusD_RagB"/>
    <property type="match status" value="1"/>
</dbReference>
<name>A0A2T0UB04_9SPHI</name>
<dbReference type="InterPro" id="IPR011990">
    <property type="entry name" value="TPR-like_helical_dom_sf"/>
</dbReference>